<evidence type="ECO:0000256" key="2">
    <source>
        <dbReference type="ARBA" id="ARBA00008441"/>
    </source>
</evidence>
<keyword evidence="4" id="KW-0574">Periplasm</keyword>
<keyword evidence="8" id="KW-1185">Reference proteome</keyword>
<dbReference type="CDD" id="cd09916">
    <property type="entry name" value="CpxP_like"/>
    <property type="match status" value="1"/>
</dbReference>
<dbReference type="EMBL" id="JACHLP010000004">
    <property type="protein sequence ID" value="MBB4843965.1"/>
    <property type="molecule type" value="Genomic_DNA"/>
</dbReference>
<sequence>MRQLISTSLLSKALLLGALSLGAAMAMAQGPMNGPGEHGGRAGPGMMMGSGHMAHMLDAADASEAQRAQIKQIMSAAQADLKAQRLAARKLHEQGMALFTAPVIDAAAIEAHRQQMLAQHDQMSRRMSQAMTEAAKVLTPEQRAKLAEKMKKMQARRGERGQAPAAKPGQ</sequence>
<dbReference type="PANTHER" id="PTHR38102">
    <property type="entry name" value="PERIPLASMIC CHAPERONE SPY"/>
    <property type="match status" value="1"/>
</dbReference>
<dbReference type="InterPro" id="IPR012899">
    <property type="entry name" value="LTXXQ"/>
</dbReference>
<dbReference type="AlphaFoldDB" id="A0A840LAX8"/>
<protein>
    <submittedName>
        <fullName evidence="7">Spy/CpxP family protein refolding chaperone</fullName>
    </submittedName>
</protein>
<comment type="similarity">
    <text evidence="2">Belongs to the CpxP/Spy family.</text>
</comment>
<evidence type="ECO:0000256" key="1">
    <source>
        <dbReference type="ARBA" id="ARBA00004418"/>
    </source>
</evidence>
<feature type="chain" id="PRO_5032554253" evidence="6">
    <location>
        <begin position="29"/>
        <end position="170"/>
    </location>
</feature>
<accession>A0A840LAX8</accession>
<dbReference type="RefSeq" id="WP_184299682.1">
    <property type="nucleotide sequence ID" value="NZ_JACHLP010000004.1"/>
</dbReference>
<evidence type="ECO:0000256" key="6">
    <source>
        <dbReference type="SAM" id="SignalP"/>
    </source>
</evidence>
<comment type="subcellular location">
    <subcellularLocation>
        <location evidence="1">Periplasm</location>
    </subcellularLocation>
</comment>
<dbReference type="GO" id="GO:0051082">
    <property type="term" value="F:unfolded protein binding"/>
    <property type="evidence" value="ECO:0007669"/>
    <property type="project" value="TreeGrafter"/>
</dbReference>
<dbReference type="InterPro" id="IPR052211">
    <property type="entry name" value="Cpx_auxiliary_protein"/>
</dbReference>
<dbReference type="InterPro" id="IPR025961">
    <property type="entry name" value="Metal_resist"/>
</dbReference>
<gene>
    <name evidence="7" type="ORF">HNP55_002488</name>
</gene>
<evidence type="ECO:0000313" key="7">
    <source>
        <dbReference type="EMBL" id="MBB4843965.1"/>
    </source>
</evidence>
<feature type="region of interest" description="Disordered" evidence="5">
    <location>
        <begin position="145"/>
        <end position="170"/>
    </location>
</feature>
<feature type="compositionally biased region" description="Basic and acidic residues" evidence="5">
    <location>
        <begin position="145"/>
        <end position="160"/>
    </location>
</feature>
<reference evidence="7 8" key="1">
    <citation type="submission" date="2020-08" db="EMBL/GenBank/DDBJ databases">
        <title>Functional genomics of gut bacteria from endangered species of beetles.</title>
        <authorList>
            <person name="Carlos-Shanley C."/>
        </authorList>
    </citation>
    <scope>NUCLEOTIDE SEQUENCE [LARGE SCALE GENOMIC DNA]</scope>
    <source>
        <strain evidence="7 8">S00239</strain>
    </source>
</reference>
<comment type="caution">
    <text evidence="7">The sequence shown here is derived from an EMBL/GenBank/DDBJ whole genome shotgun (WGS) entry which is preliminary data.</text>
</comment>
<proteinExistence type="inferred from homology"/>
<dbReference type="GO" id="GO:0030288">
    <property type="term" value="C:outer membrane-bounded periplasmic space"/>
    <property type="evidence" value="ECO:0007669"/>
    <property type="project" value="TreeGrafter"/>
</dbReference>
<dbReference type="PIRSF" id="PIRSF034445">
    <property type="entry name" value="CpxP_Spy"/>
    <property type="match status" value="1"/>
</dbReference>
<dbReference type="Gene3D" id="1.20.120.1490">
    <property type="match status" value="1"/>
</dbReference>
<name>A0A840LAX8_9BURK</name>
<evidence type="ECO:0000256" key="3">
    <source>
        <dbReference type="ARBA" id="ARBA00022729"/>
    </source>
</evidence>
<evidence type="ECO:0000256" key="5">
    <source>
        <dbReference type="SAM" id="MobiDB-lite"/>
    </source>
</evidence>
<organism evidence="7 8">
    <name type="scientific">Roseateles oligotrophus</name>
    <dbReference type="NCBI Taxonomy" id="1769250"/>
    <lineage>
        <taxon>Bacteria</taxon>
        <taxon>Pseudomonadati</taxon>
        <taxon>Pseudomonadota</taxon>
        <taxon>Betaproteobacteria</taxon>
        <taxon>Burkholderiales</taxon>
        <taxon>Sphaerotilaceae</taxon>
        <taxon>Roseateles</taxon>
    </lineage>
</organism>
<feature type="signal peptide" evidence="6">
    <location>
        <begin position="1"/>
        <end position="28"/>
    </location>
</feature>
<keyword evidence="3 6" id="KW-0732">Signal</keyword>
<evidence type="ECO:0000256" key="4">
    <source>
        <dbReference type="ARBA" id="ARBA00022764"/>
    </source>
</evidence>
<dbReference type="Proteomes" id="UP000562027">
    <property type="component" value="Unassembled WGS sequence"/>
</dbReference>
<dbReference type="Pfam" id="PF13801">
    <property type="entry name" value="Metal_resist"/>
    <property type="match status" value="1"/>
</dbReference>
<dbReference type="PANTHER" id="PTHR38102:SF1">
    <property type="entry name" value="PERIPLASMIC CHAPERONE SPY"/>
    <property type="match status" value="1"/>
</dbReference>
<evidence type="ECO:0000313" key="8">
    <source>
        <dbReference type="Proteomes" id="UP000562027"/>
    </source>
</evidence>